<keyword evidence="1" id="KW-0812">Transmembrane</keyword>
<sequence>MGLEFAPWVVLFVKACAYALGFLLALPFIFMILIVLFPKQLKSTERVSTSDSGN</sequence>
<feature type="transmembrane region" description="Helical" evidence="1">
    <location>
        <begin position="12"/>
        <end position="37"/>
    </location>
</feature>
<protein>
    <submittedName>
        <fullName evidence="2">Uncharacterized protein</fullName>
    </submittedName>
</protein>
<dbReference type="AlphaFoldDB" id="A0AA42SP77"/>
<proteinExistence type="predicted"/>
<dbReference type="Proteomes" id="UP001159915">
    <property type="component" value="Unassembled WGS sequence"/>
</dbReference>
<reference evidence="2" key="1">
    <citation type="submission" date="2022-09" db="EMBL/GenBank/DDBJ databases">
        <title>Intensive care unit water sources are persistently colonized with multi-drug resistant bacteria and are the site of extensive horizontal gene transfer of antibiotic resistance genes.</title>
        <authorList>
            <person name="Diorio-Toth L."/>
        </authorList>
    </citation>
    <scope>NUCLEOTIDE SEQUENCE</scope>
    <source>
        <strain evidence="2">GD03920</strain>
    </source>
</reference>
<evidence type="ECO:0000256" key="1">
    <source>
        <dbReference type="SAM" id="Phobius"/>
    </source>
</evidence>
<accession>A0AA42SP77</accession>
<gene>
    <name evidence="2" type="ORF">N5C10_07625</name>
</gene>
<organism evidence="2 3">
    <name type="scientific">Acinetobacter johnsonii</name>
    <dbReference type="NCBI Taxonomy" id="40214"/>
    <lineage>
        <taxon>Bacteria</taxon>
        <taxon>Pseudomonadati</taxon>
        <taxon>Pseudomonadota</taxon>
        <taxon>Gammaproteobacteria</taxon>
        <taxon>Moraxellales</taxon>
        <taxon>Moraxellaceae</taxon>
        <taxon>Acinetobacter</taxon>
    </lineage>
</organism>
<evidence type="ECO:0000313" key="2">
    <source>
        <dbReference type="EMBL" id="MDH0969137.1"/>
    </source>
</evidence>
<name>A0AA42SP77_ACIJO</name>
<evidence type="ECO:0000313" key="3">
    <source>
        <dbReference type="Proteomes" id="UP001159915"/>
    </source>
</evidence>
<comment type="caution">
    <text evidence="2">The sequence shown here is derived from an EMBL/GenBank/DDBJ whole genome shotgun (WGS) entry which is preliminary data.</text>
</comment>
<dbReference type="EMBL" id="JAOCBE010000001">
    <property type="protein sequence ID" value="MDH0969137.1"/>
    <property type="molecule type" value="Genomic_DNA"/>
</dbReference>
<keyword evidence="1" id="KW-0472">Membrane</keyword>
<dbReference type="RefSeq" id="WP_279670030.1">
    <property type="nucleotide sequence ID" value="NZ_JAOCBE010000001.1"/>
</dbReference>
<keyword evidence="1" id="KW-1133">Transmembrane helix</keyword>